<reference evidence="1 2" key="1">
    <citation type="journal article" date="2018" name="BMC Genomics">
        <title>Genomic evidence for intraspecific hybridization in a clonal and extremely halotolerant yeast.</title>
        <authorList>
            <person name="Gostincar C."/>
            <person name="Stajich J.E."/>
            <person name="Zupancic J."/>
            <person name="Zalar P."/>
            <person name="Gunde-Cimerman N."/>
        </authorList>
    </citation>
    <scope>NUCLEOTIDE SEQUENCE [LARGE SCALE GENOMIC DNA]</scope>
    <source>
        <strain evidence="1 2">EXF-562</strain>
    </source>
</reference>
<dbReference type="VEuPathDB" id="FungiDB:BTJ68_10851"/>
<evidence type="ECO:0000313" key="1">
    <source>
        <dbReference type="EMBL" id="RMZ09436.1"/>
    </source>
</evidence>
<sequence>MSQETLYNKLTQTAKRFVLATSPKLPGTNEPDPQRFMACLAPTFKMSWGHKFFVTTKPPLQGFVDGEAFCRHQAGMAKNLKTWSIEPTSICVDVCRRTAVVRADFFMVVQARDSVLNDIVFWLTMDETGEKVVEAIEFVDPVASAELGQRMQARMYHRTPPIITDKGDGTMVAKPEQLLSLQIAFPEKSVDACAIAEYAGVLNLWEGLAKSLACHNLVTGASQQINNV</sequence>
<evidence type="ECO:0008006" key="3">
    <source>
        <dbReference type="Google" id="ProtNLM"/>
    </source>
</evidence>
<protein>
    <recommendedName>
        <fullName evidence="3">SnoaL-like domain-containing protein</fullName>
    </recommendedName>
</protein>
<dbReference type="EMBL" id="QWIS01000074">
    <property type="protein sequence ID" value="RMZ09436.1"/>
    <property type="molecule type" value="Genomic_DNA"/>
</dbReference>
<proteinExistence type="predicted"/>
<dbReference type="SUPFAM" id="SSF54427">
    <property type="entry name" value="NTF2-like"/>
    <property type="match status" value="1"/>
</dbReference>
<dbReference type="InterPro" id="IPR032710">
    <property type="entry name" value="NTF2-like_dom_sf"/>
</dbReference>
<name>A0A3M7H8C7_HORWE</name>
<dbReference type="Proteomes" id="UP000280598">
    <property type="component" value="Unassembled WGS sequence"/>
</dbReference>
<organism evidence="1 2">
    <name type="scientific">Hortaea werneckii</name>
    <name type="common">Black yeast</name>
    <name type="synonym">Cladosporium werneckii</name>
    <dbReference type="NCBI Taxonomy" id="91943"/>
    <lineage>
        <taxon>Eukaryota</taxon>
        <taxon>Fungi</taxon>
        <taxon>Dikarya</taxon>
        <taxon>Ascomycota</taxon>
        <taxon>Pezizomycotina</taxon>
        <taxon>Dothideomycetes</taxon>
        <taxon>Dothideomycetidae</taxon>
        <taxon>Mycosphaerellales</taxon>
        <taxon>Teratosphaeriaceae</taxon>
        <taxon>Hortaea</taxon>
    </lineage>
</organism>
<accession>A0A3M7H8C7</accession>
<comment type="caution">
    <text evidence="1">The sequence shown here is derived from an EMBL/GenBank/DDBJ whole genome shotgun (WGS) entry which is preliminary data.</text>
</comment>
<dbReference type="AlphaFoldDB" id="A0A3M7H8C7"/>
<evidence type="ECO:0000313" key="2">
    <source>
        <dbReference type="Proteomes" id="UP000280598"/>
    </source>
</evidence>
<gene>
    <name evidence="1" type="ORF">D0860_04253</name>
</gene>